<gene>
    <name evidence="1" type="ORF">CEXT_412121</name>
</gene>
<accession>A0AAV4NRI6</accession>
<dbReference type="EMBL" id="BPLR01003642">
    <property type="protein sequence ID" value="GIX87034.1"/>
    <property type="molecule type" value="Genomic_DNA"/>
</dbReference>
<organism evidence="1 2">
    <name type="scientific">Caerostris extrusa</name>
    <name type="common">Bark spider</name>
    <name type="synonym">Caerostris bankana</name>
    <dbReference type="NCBI Taxonomy" id="172846"/>
    <lineage>
        <taxon>Eukaryota</taxon>
        <taxon>Metazoa</taxon>
        <taxon>Ecdysozoa</taxon>
        <taxon>Arthropoda</taxon>
        <taxon>Chelicerata</taxon>
        <taxon>Arachnida</taxon>
        <taxon>Araneae</taxon>
        <taxon>Araneomorphae</taxon>
        <taxon>Entelegynae</taxon>
        <taxon>Araneoidea</taxon>
        <taxon>Araneidae</taxon>
        <taxon>Caerostris</taxon>
    </lineage>
</organism>
<comment type="caution">
    <text evidence="1">The sequence shown here is derived from an EMBL/GenBank/DDBJ whole genome shotgun (WGS) entry which is preliminary data.</text>
</comment>
<dbReference type="AlphaFoldDB" id="A0AAV4NRI6"/>
<keyword evidence="2" id="KW-1185">Reference proteome</keyword>
<protein>
    <submittedName>
        <fullName evidence="1">Uncharacterized protein</fullName>
    </submittedName>
</protein>
<proteinExistence type="predicted"/>
<name>A0AAV4NRI6_CAEEX</name>
<sequence length="81" mass="9202">MWCGVGVVVVPLGRKWKKSERFSKYTKGFDSRRDPEESVTQKVRLAQLQTMHYATEPLDICSRGRRIALGSSNRNSPSLFG</sequence>
<evidence type="ECO:0000313" key="1">
    <source>
        <dbReference type="EMBL" id="GIX87034.1"/>
    </source>
</evidence>
<reference evidence="1 2" key="1">
    <citation type="submission" date="2021-06" db="EMBL/GenBank/DDBJ databases">
        <title>Caerostris extrusa draft genome.</title>
        <authorList>
            <person name="Kono N."/>
            <person name="Arakawa K."/>
        </authorList>
    </citation>
    <scope>NUCLEOTIDE SEQUENCE [LARGE SCALE GENOMIC DNA]</scope>
</reference>
<dbReference type="Proteomes" id="UP001054945">
    <property type="component" value="Unassembled WGS sequence"/>
</dbReference>
<evidence type="ECO:0000313" key="2">
    <source>
        <dbReference type="Proteomes" id="UP001054945"/>
    </source>
</evidence>